<dbReference type="KEGG" id="glo:Glov_0443"/>
<dbReference type="Gene3D" id="3.40.50.1980">
    <property type="entry name" value="Nitrogenase molybdenum iron protein domain"/>
    <property type="match status" value="1"/>
</dbReference>
<dbReference type="eggNOG" id="COG0614">
    <property type="taxonomic scope" value="Bacteria"/>
</dbReference>
<proteinExistence type="predicted"/>
<dbReference type="EMBL" id="CP001089">
    <property type="protein sequence ID" value="ACD94171.1"/>
    <property type="molecule type" value="Genomic_DNA"/>
</dbReference>
<dbReference type="HOGENOM" id="CLU_2069746_0_0_7"/>
<dbReference type="OrthoDB" id="9775594at2"/>
<evidence type="ECO:0000313" key="1">
    <source>
        <dbReference type="EMBL" id="ACD94171.1"/>
    </source>
</evidence>
<accession>B3E2B8</accession>
<dbReference type="SUPFAM" id="SSF53807">
    <property type="entry name" value="Helical backbone' metal receptor"/>
    <property type="match status" value="1"/>
</dbReference>
<organism evidence="1 2">
    <name type="scientific">Trichlorobacter lovleyi (strain ATCC BAA-1151 / DSM 17278 / SZ)</name>
    <name type="common">Geobacter lovleyi</name>
    <dbReference type="NCBI Taxonomy" id="398767"/>
    <lineage>
        <taxon>Bacteria</taxon>
        <taxon>Pseudomonadati</taxon>
        <taxon>Thermodesulfobacteriota</taxon>
        <taxon>Desulfuromonadia</taxon>
        <taxon>Geobacterales</taxon>
        <taxon>Geobacteraceae</taxon>
        <taxon>Trichlorobacter</taxon>
    </lineage>
</organism>
<dbReference type="STRING" id="398767.Glov_0443"/>
<sequence>MTIQDGIRSLLCSVTALALLALPLISEARTITDMTGRKVQVPDRITRVYASSPPATYLLYALDPALIVGLNFPLNETEERFLKPADSRFRTAVRRSAAFMITTKQCVLPEQGRQLIST</sequence>
<reference evidence="1 2" key="1">
    <citation type="submission" date="2008-05" db="EMBL/GenBank/DDBJ databases">
        <title>Complete sequence of chromosome of Geobacter lovleyi SZ.</title>
        <authorList>
            <consortium name="US DOE Joint Genome Institute"/>
            <person name="Lucas S."/>
            <person name="Copeland A."/>
            <person name="Lapidus A."/>
            <person name="Glavina del Rio T."/>
            <person name="Dalin E."/>
            <person name="Tice H."/>
            <person name="Bruce D."/>
            <person name="Goodwin L."/>
            <person name="Pitluck S."/>
            <person name="Chertkov O."/>
            <person name="Meincke L."/>
            <person name="Brettin T."/>
            <person name="Detter J.C."/>
            <person name="Han C."/>
            <person name="Tapia R."/>
            <person name="Kuske C.R."/>
            <person name="Schmutz J."/>
            <person name="Larimer F."/>
            <person name="Land M."/>
            <person name="Hauser L."/>
            <person name="Kyrpides N."/>
            <person name="Mikhailova N."/>
            <person name="Sung Y."/>
            <person name="Fletcher K.E."/>
            <person name="Ritalahti K.M."/>
            <person name="Loeffler F.E."/>
            <person name="Richardson P."/>
        </authorList>
    </citation>
    <scope>NUCLEOTIDE SEQUENCE [LARGE SCALE GENOMIC DNA]</scope>
    <source>
        <strain evidence="2">ATCC BAA-1151 / DSM 17278 / SZ</strain>
    </source>
</reference>
<protein>
    <submittedName>
        <fullName evidence="1">Uncharacterized protein</fullName>
    </submittedName>
</protein>
<dbReference type="AlphaFoldDB" id="B3E2B8"/>
<evidence type="ECO:0000313" key="2">
    <source>
        <dbReference type="Proteomes" id="UP000002420"/>
    </source>
</evidence>
<name>B3E2B8_TRIL1</name>
<keyword evidence="2" id="KW-1185">Reference proteome</keyword>
<dbReference type="RefSeq" id="WP_012468527.1">
    <property type="nucleotide sequence ID" value="NC_010814.1"/>
</dbReference>
<dbReference type="Proteomes" id="UP000002420">
    <property type="component" value="Chromosome"/>
</dbReference>
<gene>
    <name evidence="1" type="ordered locus">Glov_0443</name>
</gene>